<name>A0AAD5T784_9FUNG</name>
<gene>
    <name evidence="1" type="ORF">HK100_007318</name>
</gene>
<evidence type="ECO:0000313" key="1">
    <source>
        <dbReference type="EMBL" id="KAJ3130864.1"/>
    </source>
</evidence>
<dbReference type="AlphaFoldDB" id="A0AAD5T784"/>
<dbReference type="EMBL" id="JADGJH010000344">
    <property type="protein sequence ID" value="KAJ3130864.1"/>
    <property type="molecule type" value="Genomic_DNA"/>
</dbReference>
<dbReference type="Proteomes" id="UP001211907">
    <property type="component" value="Unassembled WGS sequence"/>
</dbReference>
<organism evidence="1 2">
    <name type="scientific">Physocladia obscura</name>
    <dbReference type="NCBI Taxonomy" id="109957"/>
    <lineage>
        <taxon>Eukaryota</taxon>
        <taxon>Fungi</taxon>
        <taxon>Fungi incertae sedis</taxon>
        <taxon>Chytridiomycota</taxon>
        <taxon>Chytridiomycota incertae sedis</taxon>
        <taxon>Chytridiomycetes</taxon>
        <taxon>Chytridiales</taxon>
        <taxon>Chytriomycetaceae</taxon>
        <taxon>Physocladia</taxon>
    </lineage>
</organism>
<sequence length="226" mass="25509">MVEENKVTYEKLLSQDEGSVRSTFISKIRESEQKEFGKSRYSHVMADFTLLSHCLPLMKHEVVQAKTKPIYYGVERLEVQDDFLLLLRWGRTALANFGDSHKCYGVHGSGGILEFYLFSMRADSLVEMRLVATVNVVTSISSLVGYAILIRALHSLKNSLQNWHTTCSVHKELSFTYLVAVSSPISYKRIRVGPLVLKTPTKSKTVTLGVSAEKERVKGNVTSRYL</sequence>
<proteinExistence type="predicted"/>
<reference evidence="1" key="1">
    <citation type="submission" date="2020-05" db="EMBL/GenBank/DDBJ databases">
        <title>Phylogenomic resolution of chytrid fungi.</title>
        <authorList>
            <person name="Stajich J.E."/>
            <person name="Amses K."/>
            <person name="Simmons R."/>
            <person name="Seto K."/>
            <person name="Myers J."/>
            <person name="Bonds A."/>
            <person name="Quandt C.A."/>
            <person name="Barry K."/>
            <person name="Liu P."/>
            <person name="Grigoriev I."/>
            <person name="Longcore J.E."/>
            <person name="James T.Y."/>
        </authorList>
    </citation>
    <scope>NUCLEOTIDE SEQUENCE</scope>
    <source>
        <strain evidence="1">JEL0513</strain>
    </source>
</reference>
<evidence type="ECO:0000313" key="2">
    <source>
        <dbReference type="Proteomes" id="UP001211907"/>
    </source>
</evidence>
<protein>
    <submittedName>
        <fullName evidence="1">Uncharacterized protein</fullName>
    </submittedName>
</protein>
<accession>A0AAD5T784</accession>
<keyword evidence="2" id="KW-1185">Reference proteome</keyword>
<comment type="caution">
    <text evidence="1">The sequence shown here is derived from an EMBL/GenBank/DDBJ whole genome shotgun (WGS) entry which is preliminary data.</text>
</comment>